<sequence>MLADLGATVVHVDPPSGPLWDSPANATLNRNKLIVKVDLKTQEGLAEAQALISEADIAIENFRPGVLGRLGIDFAALRKVQPKLITVSIPGFAANDELRREWRAFESVIAAASGVFTDMGMNRVLMGATPFFTPLPISSAYGCLFAAAAAVLALQARERSGVGDQIEVPLASALMEGLAWNSFAIEDLPARYKMDRRRREIARRREAGLPMDLSYDALHKLLDPFYRNYKCQDGRGFYVVAAGNKFHTKRILQLLGLYDELVTEGLVEGSAWLPSDEWPSDTLLGAPLPGEWPEKIADRMQAVFLTRPAKEWERMFEEARLAGAAQRSLQEWIEEDHTRKAGLAIVVDDPVYGQMIQPGPVAWLEESGSAMLTPNPRKWVTFEEALAALSATSSSRPQALSAASLNGWLDGVRVLDMSNVLAGPQSASYLARFGAEIIKLDPVTPSFSPWIVISAMISSRGKSSTLVDITTPGGRKVFERLVKSVDVVIWNATERQVQNMALDPDSLRKINPQAIFCRIDCFGGVRQGSLSDRVGYDDLVQTTSGIMLRFGGSMETPEEHAHVGTIDLLGGVGAILAIGVALYQRGRVGRAGRPRTSLSAVAGLLQIPFWYDYKGRGPFDEPAGPEARGYDALTRLYKSACGSTVMLSATERDMSRFAEVEGLELLADVPKNEWTPFLTEAFGKASAEEWLSRLHAADIGAAICDTLAALRSANTRLADGTPGTEQGSYSFATVVDHPSGYAVTQVDQYAIRPVLGKVYDLSASEKFGASTRNVLRSFQYTEAAITELIAVGAVSEGWSREFLPR</sequence>
<dbReference type="PANTHER" id="PTHR48228">
    <property type="entry name" value="SUCCINYL-COA--D-CITRAMALATE COA-TRANSFERASE"/>
    <property type="match status" value="1"/>
</dbReference>
<dbReference type="Gene3D" id="3.40.50.10540">
    <property type="entry name" value="Crotonobetainyl-coa:carnitine coa-transferase, domain 1"/>
    <property type="match status" value="2"/>
</dbReference>
<dbReference type="InterPro" id="IPR023606">
    <property type="entry name" value="CoA-Trfase_III_dom_1_sf"/>
</dbReference>
<evidence type="ECO:0000313" key="1">
    <source>
        <dbReference type="EMBL" id="SCB56039.1"/>
    </source>
</evidence>
<dbReference type="InterPro" id="IPR044855">
    <property type="entry name" value="CoA-Trfase_III_dom3_sf"/>
</dbReference>
<dbReference type="InterPro" id="IPR050509">
    <property type="entry name" value="CoA-transferase_III"/>
</dbReference>
<dbReference type="AlphaFoldDB" id="A0A1C3XUZ1"/>
<dbReference type="InterPro" id="IPR003673">
    <property type="entry name" value="CoA-Trfase_fam_III"/>
</dbReference>
<dbReference type="GO" id="GO:0003824">
    <property type="term" value="F:catalytic activity"/>
    <property type="evidence" value="ECO:0007669"/>
    <property type="project" value="InterPro"/>
</dbReference>
<keyword evidence="2" id="KW-1185">Reference proteome</keyword>
<dbReference type="EMBL" id="FMAI01000068">
    <property type="protein sequence ID" value="SCB56039.1"/>
    <property type="molecule type" value="Genomic_DNA"/>
</dbReference>
<organism evidence="1 2">
    <name type="scientific">Bradyrhizobium shewense</name>
    <dbReference type="NCBI Taxonomy" id="1761772"/>
    <lineage>
        <taxon>Bacteria</taxon>
        <taxon>Pseudomonadati</taxon>
        <taxon>Pseudomonadota</taxon>
        <taxon>Alphaproteobacteria</taxon>
        <taxon>Hyphomicrobiales</taxon>
        <taxon>Nitrobacteraceae</taxon>
        <taxon>Bradyrhizobium</taxon>
    </lineage>
</organism>
<reference evidence="2" key="1">
    <citation type="submission" date="2016-08" db="EMBL/GenBank/DDBJ databases">
        <authorList>
            <person name="Varghese N."/>
            <person name="Submissions Spin"/>
        </authorList>
    </citation>
    <scope>NUCLEOTIDE SEQUENCE [LARGE SCALE GENOMIC DNA]</scope>
    <source>
        <strain evidence="2">ERR11</strain>
    </source>
</reference>
<dbReference type="Pfam" id="PF02515">
    <property type="entry name" value="CoA_transf_3"/>
    <property type="match status" value="2"/>
</dbReference>
<dbReference type="PANTHER" id="PTHR48228:SF5">
    <property type="entry name" value="ALPHA-METHYLACYL-COA RACEMASE"/>
    <property type="match status" value="1"/>
</dbReference>
<dbReference type="Gene3D" id="3.30.1540.10">
    <property type="entry name" value="formyl-coa transferase, domain 3"/>
    <property type="match status" value="2"/>
</dbReference>
<evidence type="ECO:0000313" key="2">
    <source>
        <dbReference type="Proteomes" id="UP000199184"/>
    </source>
</evidence>
<accession>A0A1C3XUZ1</accession>
<dbReference type="Proteomes" id="UP000199184">
    <property type="component" value="Unassembled WGS sequence"/>
</dbReference>
<gene>
    <name evidence="1" type="ORF">GA0061098_10684</name>
</gene>
<name>A0A1C3XUZ1_9BRAD</name>
<dbReference type="SUPFAM" id="SSF89796">
    <property type="entry name" value="CoA-transferase family III (CaiB/BaiF)"/>
    <property type="match status" value="2"/>
</dbReference>
<protein>
    <submittedName>
        <fullName evidence="1">Dimethylsulfoniopropionate cleavage enzyme DddD</fullName>
    </submittedName>
</protein>
<proteinExistence type="predicted"/>